<name>A0A6L3NLL7_9BURK</name>
<accession>A0A6L3NLL7</accession>
<sequence>MSAAGARCVVEHCVADLPASALRRMPGWARATIDLPAHVPRCVIVPSCLPIQTRSSLSVSDPPYTRFLDDLVIVTKCVVISSN</sequence>
<dbReference type="AlphaFoldDB" id="A0A6L3NLL7"/>
<reference evidence="1 2" key="1">
    <citation type="submission" date="2019-09" db="EMBL/GenBank/DDBJ databases">
        <title>Draft genome sequences of 48 bacterial type strains from the CCUG.</title>
        <authorList>
            <person name="Tunovic T."/>
            <person name="Pineiro-Iglesias B."/>
            <person name="Unosson C."/>
            <person name="Inganas E."/>
            <person name="Ohlen M."/>
            <person name="Cardew S."/>
            <person name="Jensie-Markopoulos S."/>
            <person name="Salva-Serra F."/>
            <person name="Jaen-Luchoro D."/>
            <person name="Karlsson R."/>
            <person name="Svensson-Stadler L."/>
            <person name="Chun J."/>
            <person name="Moore E."/>
        </authorList>
    </citation>
    <scope>NUCLEOTIDE SEQUENCE [LARGE SCALE GENOMIC DNA]</scope>
    <source>
        <strain evidence="1 2">CCUG 65687</strain>
    </source>
</reference>
<gene>
    <name evidence="1" type="ORF">F7R13_05455</name>
</gene>
<evidence type="ECO:0000313" key="2">
    <source>
        <dbReference type="Proteomes" id="UP000473571"/>
    </source>
</evidence>
<organism evidence="1 2">
    <name type="scientific">Burkholderia territorii</name>
    <dbReference type="NCBI Taxonomy" id="1503055"/>
    <lineage>
        <taxon>Bacteria</taxon>
        <taxon>Pseudomonadati</taxon>
        <taxon>Pseudomonadota</taxon>
        <taxon>Betaproteobacteria</taxon>
        <taxon>Burkholderiales</taxon>
        <taxon>Burkholderiaceae</taxon>
        <taxon>Burkholderia</taxon>
        <taxon>Burkholderia cepacia complex</taxon>
    </lineage>
</organism>
<proteinExistence type="predicted"/>
<dbReference type="Proteomes" id="UP000473571">
    <property type="component" value="Unassembled WGS sequence"/>
</dbReference>
<dbReference type="RefSeq" id="WP_151003845.1">
    <property type="nucleotide sequence ID" value="NZ_VZOL01000034.1"/>
</dbReference>
<evidence type="ECO:0000313" key="1">
    <source>
        <dbReference type="EMBL" id="KAB0685183.1"/>
    </source>
</evidence>
<protein>
    <submittedName>
        <fullName evidence="1">Uncharacterized protein</fullName>
    </submittedName>
</protein>
<comment type="caution">
    <text evidence="1">The sequence shown here is derived from an EMBL/GenBank/DDBJ whole genome shotgun (WGS) entry which is preliminary data.</text>
</comment>
<dbReference type="EMBL" id="VZOL01000034">
    <property type="protein sequence ID" value="KAB0685183.1"/>
    <property type="molecule type" value="Genomic_DNA"/>
</dbReference>